<dbReference type="GO" id="GO:0004803">
    <property type="term" value="F:transposase activity"/>
    <property type="evidence" value="ECO:0007669"/>
    <property type="project" value="InterPro"/>
</dbReference>
<dbReference type="Gene3D" id="3.90.350.10">
    <property type="entry name" value="Transposase Inhibitor Protein From Tn5, Chain A, domain 1"/>
    <property type="match status" value="1"/>
</dbReference>
<dbReference type="InterPro" id="IPR012337">
    <property type="entry name" value="RNaseH-like_sf"/>
</dbReference>
<evidence type="ECO:0000313" key="4">
    <source>
        <dbReference type="EMBL" id="ACL03570.1"/>
    </source>
</evidence>
<dbReference type="KEGG" id="dal:Dalk_4120"/>
<name>B8FEP3_DESAL</name>
<dbReference type="EMBL" id="CP001322">
    <property type="protein sequence ID" value="ACL01772.1"/>
    <property type="molecule type" value="Genomic_DNA"/>
</dbReference>
<dbReference type="EMBL" id="CP001322">
    <property type="protein sequence ID" value="ACL03570.1"/>
    <property type="molecule type" value="Genomic_DNA"/>
</dbReference>
<reference evidence="4 6" key="2">
    <citation type="journal article" date="2012" name="Environ. Microbiol.">
        <title>The genome sequence of Desulfatibacillum alkenivorans AK-01: a blueprint for anaerobic alkane oxidation.</title>
        <authorList>
            <person name="Callaghan A.V."/>
            <person name="Morris B.E."/>
            <person name="Pereira I.A."/>
            <person name="McInerney M.J."/>
            <person name="Austin R.N."/>
            <person name="Groves J.T."/>
            <person name="Kukor J.J."/>
            <person name="Suflita J.M."/>
            <person name="Young L.Y."/>
            <person name="Zylstra G.J."/>
            <person name="Wawrik B."/>
        </authorList>
    </citation>
    <scope>NUCLEOTIDE SEQUENCE [LARGE SCALE GENOMIC DNA]</scope>
    <source>
        <strain evidence="4 6">AK-01</strain>
    </source>
</reference>
<gene>
    <name evidence="3" type="ordered locus">Dalk_0062</name>
    <name evidence="4" type="ordered locus">Dalk_1873</name>
    <name evidence="5" type="ordered locus">Dalk_4120</name>
</gene>
<dbReference type="KEGG" id="dal:Dalk_0062"/>
<feature type="compositionally biased region" description="Basic residues" evidence="1">
    <location>
        <begin position="401"/>
        <end position="411"/>
    </location>
</feature>
<dbReference type="InterPro" id="IPR047952">
    <property type="entry name" value="Transpos_IS4"/>
</dbReference>
<dbReference type="HOGENOM" id="CLU_049304_0_0_7"/>
<dbReference type="SUPFAM" id="SSF53098">
    <property type="entry name" value="Ribonuclease H-like"/>
    <property type="match status" value="1"/>
</dbReference>
<dbReference type="AlphaFoldDB" id="B8FEP3"/>
<proteinExistence type="predicted"/>
<evidence type="ECO:0000259" key="2">
    <source>
        <dbReference type="Pfam" id="PF01609"/>
    </source>
</evidence>
<feature type="domain" description="Transposase IS4-like" evidence="2">
    <location>
        <begin position="111"/>
        <end position="334"/>
    </location>
</feature>
<dbReference type="NCBIfam" id="NF033592">
    <property type="entry name" value="transpos_IS4_1"/>
    <property type="match status" value="1"/>
</dbReference>
<organism evidence="4 6">
    <name type="scientific">Desulfatibacillum aliphaticivorans</name>
    <dbReference type="NCBI Taxonomy" id="218208"/>
    <lineage>
        <taxon>Bacteria</taxon>
        <taxon>Pseudomonadati</taxon>
        <taxon>Thermodesulfobacteriota</taxon>
        <taxon>Desulfobacteria</taxon>
        <taxon>Desulfobacterales</taxon>
        <taxon>Desulfatibacillaceae</taxon>
        <taxon>Desulfatibacillum</taxon>
    </lineage>
</organism>
<dbReference type="GO" id="GO:0003677">
    <property type="term" value="F:DNA binding"/>
    <property type="evidence" value="ECO:0007669"/>
    <property type="project" value="InterPro"/>
</dbReference>
<evidence type="ECO:0000256" key="1">
    <source>
        <dbReference type="SAM" id="MobiDB-lite"/>
    </source>
</evidence>
<evidence type="ECO:0000313" key="5">
    <source>
        <dbReference type="EMBL" id="ACL05804.1"/>
    </source>
</evidence>
<dbReference type="KEGG" id="dal:Dalk_1873"/>
<dbReference type="RefSeq" id="WP_012609212.1">
    <property type="nucleotide sequence ID" value="NC_011768.1"/>
</dbReference>
<feature type="region of interest" description="Disordered" evidence="1">
    <location>
        <begin position="401"/>
        <end position="422"/>
    </location>
</feature>
<accession>B8FEP3</accession>
<protein>
    <submittedName>
        <fullName evidence="4">Transposase IS4 family protein</fullName>
    </submittedName>
</protein>
<dbReference type="InterPro" id="IPR002559">
    <property type="entry name" value="Transposase_11"/>
</dbReference>
<dbReference type="eggNOG" id="COG3385">
    <property type="taxonomic scope" value="Bacteria"/>
</dbReference>
<dbReference type="EMBL" id="CP001322">
    <property type="protein sequence ID" value="ACL05804.1"/>
    <property type="molecule type" value="Genomic_DNA"/>
</dbReference>
<dbReference type="PANTHER" id="PTHR37529:SF1">
    <property type="entry name" value="TRANSPOSASE INSG FOR INSERTION SEQUENCE ELEMENT IS4-RELATED"/>
    <property type="match status" value="1"/>
</dbReference>
<dbReference type="Pfam" id="PF01609">
    <property type="entry name" value="DDE_Tnp_1"/>
    <property type="match status" value="1"/>
</dbReference>
<reference evidence="4" key="1">
    <citation type="submission" date="2008-12" db="EMBL/GenBank/DDBJ databases">
        <title>Complete sequence of Desulfatibacillum alkenivorans AK-01.</title>
        <authorList>
            <consortium name="US DOE Joint Genome Institute"/>
            <person name="Lucas S."/>
            <person name="Copeland A."/>
            <person name="Lapidus A."/>
            <person name="Glavina del Rio T."/>
            <person name="Dalin E."/>
            <person name="Tice H."/>
            <person name="Bruce D."/>
            <person name="Goodwin L."/>
            <person name="Pitluck S."/>
            <person name="Chertkov O."/>
            <person name="Brettin T."/>
            <person name="Detter J.C."/>
            <person name="Han C."/>
            <person name="Larimer F."/>
            <person name="Land M."/>
            <person name="Hauser L."/>
            <person name="Kyrpides N."/>
            <person name="Ovchinnikova G."/>
            <person name="Wawrik B."/>
            <person name="Richardson P."/>
        </authorList>
    </citation>
    <scope>NUCLEOTIDE SEQUENCE [LARGE SCALE GENOMIC DNA]</scope>
    <source>
        <strain evidence="4">AK-01</strain>
    </source>
</reference>
<sequence>MERFLPADKSQSQAPFKSKDFSRNRILTLPVVLALILNMVRPGKRVGYDEVLARFFAAASLMNGQNITPPDKSAFCRARKKVPFEALTELYGKALEHAKDLAAKAPGTTWRGRRVLAIDGTKIMLPRTKELLDAFGKCSHGWFPQTHACVLYDVLAGLPLDVAWGHYKSGERGLARDMFDGFLPGDILVLDRGFPGFAFFLDLMEQGIDFIVRLRGDGQFAALRPFLQENRRDQIIEIPPTRVAIEEYARQGKPAPGPVTLRFVKVSLGKGKSALYATTLVDRKRYKFKELKHLYHLRWQEEEFFKHMKDLLEAENIRGKSEALVDQEIVAVHLYHLLARILIMESALRHEIPLAEVAQRAAFYATARVLDFLLLLDDRQELRRLLKNCLEEISRKRYKRRPGRKFPRKSKSSYGKWGIQNT</sequence>
<evidence type="ECO:0000313" key="6">
    <source>
        <dbReference type="Proteomes" id="UP000000739"/>
    </source>
</evidence>
<dbReference type="GO" id="GO:0006313">
    <property type="term" value="P:DNA transposition"/>
    <property type="evidence" value="ECO:0007669"/>
    <property type="project" value="InterPro"/>
</dbReference>
<keyword evidence="6" id="KW-1185">Reference proteome</keyword>
<evidence type="ECO:0000313" key="3">
    <source>
        <dbReference type="EMBL" id="ACL01772.1"/>
    </source>
</evidence>
<dbReference type="Proteomes" id="UP000000739">
    <property type="component" value="Chromosome"/>
</dbReference>
<dbReference type="PANTHER" id="PTHR37529">
    <property type="entry name" value="TRANSPOSASE INSG FOR INSERTION SEQUENCE ELEMENT IS4-RELATED"/>
    <property type="match status" value="1"/>
</dbReference>